<name>A0A377QZV4_9NEIS</name>
<dbReference type="NCBIfam" id="NF004386">
    <property type="entry name" value="PRK05749.1-2"/>
    <property type="match status" value="1"/>
</dbReference>
<keyword evidence="11" id="KW-0448">Lipopolysaccharide biosynthesis</keyword>
<evidence type="ECO:0000256" key="7">
    <source>
        <dbReference type="ARBA" id="ARBA00031445"/>
    </source>
</evidence>
<dbReference type="InterPro" id="IPR038107">
    <property type="entry name" value="Glycos_transf_N_sf"/>
</dbReference>
<dbReference type="EC" id="2.4.99.12" evidence="3 11"/>
<feature type="site" description="Transition state stabilizer" evidence="10">
    <location>
        <position position="129"/>
    </location>
</feature>
<sequence length="416" mass="45654">MLAWIYRQLWRAAPPLIRRYLRRRARGNPAYLEHWDERFGRPHPAPVRHPIWIHAVSVGETRAAAPLAAALRRRFPDAPLLFTQMTPTGRAAAESLYPDAQCRYLPYDKPEYAARFLAEHRPRFGVLMETEIWPHLAAACARENVPLFLANARLSEKSLRGYRRAAALVRPALQSLRGCYAQSEADAGRLKSLGAACPVVCGNTKYDLAPPPAQLALGAQFRAQAGGRKIIVCGSTRFYHGEDEAALLLHAWRRYGGNALLVIVPRHPERFDAVFQTALSLGLRIRRRSGGGGIGDAQVWLGDSMGELYAYYAMADAAFVGGSLVDAGCQNIIEPLACGKPVLFGFSTYNFSAACTEAQAAGAARQVADADEWLRTVQEWLDDDALRTSFAANAAAFVARHRGASEKTADLIAEAV</sequence>
<evidence type="ECO:0000256" key="8">
    <source>
        <dbReference type="ARBA" id="ARBA00049183"/>
    </source>
</evidence>
<dbReference type="GO" id="GO:0030313">
    <property type="term" value="C:cell envelope"/>
    <property type="evidence" value="ECO:0007669"/>
    <property type="project" value="UniProtKB-SubCell"/>
</dbReference>
<dbReference type="RefSeq" id="WP_115307652.1">
    <property type="nucleotide sequence ID" value="NZ_CP091516.1"/>
</dbReference>
<dbReference type="GO" id="GO:0005886">
    <property type="term" value="C:plasma membrane"/>
    <property type="evidence" value="ECO:0007669"/>
    <property type="project" value="UniProtKB-SubCell"/>
</dbReference>
<comment type="function">
    <text evidence="11">Involved in lipopolysaccharide (LPS) biosynthesis. Catalyzes the transfer of 3-deoxy-D-manno-octulosonate (Kdo) residue(s) from CMP-Kdo to lipid IV(A), the tetraacyldisaccharide-1,4'-bisphosphate precursor of lipid A.</text>
</comment>
<keyword evidence="11" id="KW-1003">Cell membrane</keyword>
<dbReference type="AlphaFoldDB" id="A0A377QZV4"/>
<protein>
    <recommendedName>
        <fullName evidence="4 11">3-deoxy-D-manno-octulosonic acid transferase</fullName>
        <shortName evidence="11">Kdo transferase</shortName>
        <ecNumber evidence="3 11">2.4.99.12</ecNumber>
    </recommendedName>
    <alternativeName>
        <fullName evidence="7 11">Lipid IV(A) 3-deoxy-D-manno-octulosonic acid transferase</fullName>
    </alternativeName>
</protein>
<reference evidence="14 15" key="1">
    <citation type="submission" date="2018-06" db="EMBL/GenBank/DDBJ databases">
        <authorList>
            <consortium name="Pathogen Informatics"/>
            <person name="Doyle S."/>
        </authorList>
    </citation>
    <scope>NUCLEOTIDE SEQUENCE [LARGE SCALE GENOMIC DNA]</scope>
    <source>
        <strain evidence="14 15">NCTC13336</strain>
    </source>
</reference>
<dbReference type="Proteomes" id="UP000254293">
    <property type="component" value="Unassembled WGS sequence"/>
</dbReference>
<dbReference type="Pfam" id="PF04413">
    <property type="entry name" value="Glycos_transf_N"/>
    <property type="match status" value="1"/>
</dbReference>
<dbReference type="PANTHER" id="PTHR42755">
    <property type="entry name" value="3-DEOXY-MANNO-OCTULOSONATE CYTIDYLYLTRANSFERASE"/>
    <property type="match status" value="1"/>
</dbReference>
<evidence type="ECO:0000259" key="13">
    <source>
        <dbReference type="Pfam" id="PF04413"/>
    </source>
</evidence>
<keyword evidence="6 11" id="KW-0808">Transferase</keyword>
<dbReference type="GO" id="GO:0009244">
    <property type="term" value="P:lipopolysaccharide core region biosynthetic process"/>
    <property type="evidence" value="ECO:0007669"/>
    <property type="project" value="UniProtKB-UniRule"/>
</dbReference>
<evidence type="ECO:0000256" key="9">
    <source>
        <dbReference type="PIRSR" id="PIRSR639901-1"/>
    </source>
</evidence>
<dbReference type="Gene3D" id="3.40.50.2000">
    <property type="entry name" value="Glycogen Phosphorylase B"/>
    <property type="match status" value="1"/>
</dbReference>
<evidence type="ECO:0000256" key="11">
    <source>
        <dbReference type="RuleBase" id="RU365103"/>
    </source>
</evidence>
<evidence type="ECO:0000256" key="10">
    <source>
        <dbReference type="PIRSR" id="PIRSR639901-2"/>
    </source>
</evidence>
<comment type="pathway">
    <text evidence="2 11">Bacterial outer membrane biogenesis; LPS core biosynthesis.</text>
</comment>
<comment type="subcellular location">
    <subcellularLocation>
        <location evidence="1">Cell envelope</location>
    </subcellularLocation>
    <subcellularLocation>
        <location evidence="11">Cell membrane</location>
    </subcellularLocation>
</comment>
<dbReference type="InterPro" id="IPR039901">
    <property type="entry name" value="Kdotransferase"/>
</dbReference>
<accession>A0A377QZV4</accession>
<keyword evidence="14" id="KW-0328">Glycosyltransferase</keyword>
<proteinExistence type="inferred from homology"/>
<feature type="domain" description="Glycosyl transferase family 1" evidence="12">
    <location>
        <begin position="293"/>
        <end position="395"/>
    </location>
</feature>
<organism evidence="14 15">
    <name type="scientific">Kingella potus</name>
    <dbReference type="NCBI Taxonomy" id="265175"/>
    <lineage>
        <taxon>Bacteria</taxon>
        <taxon>Pseudomonadati</taxon>
        <taxon>Pseudomonadota</taxon>
        <taxon>Betaproteobacteria</taxon>
        <taxon>Neisseriales</taxon>
        <taxon>Neisseriaceae</taxon>
        <taxon>Kingella</taxon>
    </lineage>
</organism>
<comment type="catalytic activity">
    <reaction evidence="8 11">
        <text>lipid IVA (E. coli) + CMP-3-deoxy-beta-D-manno-octulosonate = alpha-Kdo-(2-&gt;6)-lipid IVA (E. coli) + CMP + H(+)</text>
        <dbReference type="Rhea" id="RHEA:28066"/>
        <dbReference type="ChEBI" id="CHEBI:15378"/>
        <dbReference type="ChEBI" id="CHEBI:58603"/>
        <dbReference type="ChEBI" id="CHEBI:60364"/>
        <dbReference type="ChEBI" id="CHEBI:60377"/>
        <dbReference type="ChEBI" id="CHEBI:85987"/>
        <dbReference type="EC" id="2.4.99.12"/>
    </reaction>
</comment>
<evidence type="ECO:0000256" key="1">
    <source>
        <dbReference type="ARBA" id="ARBA00004196"/>
    </source>
</evidence>
<dbReference type="FunFam" id="3.40.50.11720:FF:000001">
    <property type="entry name" value="3-deoxy-D-manno-octulosonic acid transferase"/>
    <property type="match status" value="1"/>
</dbReference>
<evidence type="ECO:0000256" key="3">
    <source>
        <dbReference type="ARBA" id="ARBA00012621"/>
    </source>
</evidence>
<evidence type="ECO:0000256" key="5">
    <source>
        <dbReference type="ARBA" id="ARBA00022519"/>
    </source>
</evidence>
<feature type="domain" description="3-deoxy-D-manno-octulosonic-acid transferase N-terminal" evidence="13">
    <location>
        <begin position="33"/>
        <end position="207"/>
    </location>
</feature>
<dbReference type="Pfam" id="PF00534">
    <property type="entry name" value="Glycos_transf_1"/>
    <property type="match status" value="1"/>
</dbReference>
<keyword evidence="5" id="KW-0472">Membrane</keyword>
<dbReference type="GO" id="GO:0009245">
    <property type="term" value="P:lipid A biosynthetic process"/>
    <property type="evidence" value="ECO:0007669"/>
    <property type="project" value="TreeGrafter"/>
</dbReference>
<dbReference type="SUPFAM" id="SSF53756">
    <property type="entry name" value="UDP-Glycosyltransferase/glycogen phosphorylase"/>
    <property type="match status" value="1"/>
</dbReference>
<dbReference type="UniPathway" id="UPA00958"/>
<evidence type="ECO:0000259" key="12">
    <source>
        <dbReference type="Pfam" id="PF00534"/>
    </source>
</evidence>
<comment type="similarity">
    <text evidence="11">Belongs to the glycosyltransferase group 1 family.</text>
</comment>
<dbReference type="EMBL" id="UGJJ01000001">
    <property type="protein sequence ID" value="STR00369.1"/>
    <property type="molecule type" value="Genomic_DNA"/>
</dbReference>
<feature type="site" description="Transition state stabilizer" evidence="10">
    <location>
        <position position="205"/>
    </location>
</feature>
<keyword evidence="5" id="KW-0997">Cell inner membrane</keyword>
<dbReference type="InterPro" id="IPR007507">
    <property type="entry name" value="Glycos_transf_N"/>
</dbReference>
<keyword evidence="15" id="KW-1185">Reference proteome</keyword>
<dbReference type="GO" id="GO:0043842">
    <property type="term" value="F:Kdo transferase activity"/>
    <property type="evidence" value="ECO:0007669"/>
    <property type="project" value="UniProtKB-EC"/>
</dbReference>
<dbReference type="Gene3D" id="3.40.50.11720">
    <property type="entry name" value="3-Deoxy-D-manno-octulosonic-acid transferase, N-terminal domain"/>
    <property type="match status" value="1"/>
</dbReference>
<dbReference type="InterPro" id="IPR001296">
    <property type="entry name" value="Glyco_trans_1"/>
</dbReference>
<dbReference type="PANTHER" id="PTHR42755:SF1">
    <property type="entry name" value="3-DEOXY-D-MANNO-OCTULOSONIC ACID TRANSFERASE, MITOCHONDRIAL-RELATED"/>
    <property type="match status" value="1"/>
</dbReference>
<evidence type="ECO:0000256" key="4">
    <source>
        <dbReference type="ARBA" id="ARBA00019077"/>
    </source>
</evidence>
<evidence type="ECO:0000256" key="2">
    <source>
        <dbReference type="ARBA" id="ARBA00004713"/>
    </source>
</evidence>
<evidence type="ECO:0000256" key="6">
    <source>
        <dbReference type="ARBA" id="ARBA00022679"/>
    </source>
</evidence>
<evidence type="ECO:0000313" key="15">
    <source>
        <dbReference type="Proteomes" id="UP000254293"/>
    </source>
</evidence>
<dbReference type="OrthoDB" id="9789797at2"/>
<feature type="active site" description="Proton acceptor" evidence="9">
    <location>
        <position position="60"/>
    </location>
</feature>
<gene>
    <name evidence="14" type="primary">waaA</name>
    <name evidence="14" type="ORF">NCTC13336_00571</name>
</gene>
<evidence type="ECO:0000313" key="14">
    <source>
        <dbReference type="EMBL" id="STR00369.1"/>
    </source>
</evidence>